<feature type="coiled-coil region" evidence="1">
    <location>
        <begin position="68"/>
        <end position="95"/>
    </location>
</feature>
<accession>A0A9P6BAJ5</accession>
<comment type="caution">
    <text evidence="2">The sequence shown here is derived from an EMBL/GenBank/DDBJ whole genome shotgun (WGS) entry which is preliminary data.</text>
</comment>
<dbReference type="Proteomes" id="UP000886523">
    <property type="component" value="Unassembled WGS sequence"/>
</dbReference>
<dbReference type="EMBL" id="MU128918">
    <property type="protein sequence ID" value="KAF9519301.1"/>
    <property type="molecule type" value="Genomic_DNA"/>
</dbReference>
<name>A0A9P6BAJ5_9AGAM</name>
<organism evidence="2 3">
    <name type="scientific">Hydnum rufescens UP504</name>
    <dbReference type="NCBI Taxonomy" id="1448309"/>
    <lineage>
        <taxon>Eukaryota</taxon>
        <taxon>Fungi</taxon>
        <taxon>Dikarya</taxon>
        <taxon>Basidiomycota</taxon>
        <taxon>Agaricomycotina</taxon>
        <taxon>Agaricomycetes</taxon>
        <taxon>Cantharellales</taxon>
        <taxon>Hydnaceae</taxon>
        <taxon>Hydnum</taxon>
    </lineage>
</organism>
<evidence type="ECO:0000256" key="1">
    <source>
        <dbReference type="SAM" id="Coils"/>
    </source>
</evidence>
<dbReference type="AlphaFoldDB" id="A0A9P6BAJ5"/>
<proteinExistence type="predicted"/>
<reference evidence="2" key="1">
    <citation type="journal article" date="2020" name="Nat. Commun.">
        <title>Large-scale genome sequencing of mycorrhizal fungi provides insights into the early evolution of symbiotic traits.</title>
        <authorList>
            <person name="Miyauchi S."/>
            <person name="Kiss E."/>
            <person name="Kuo A."/>
            <person name="Drula E."/>
            <person name="Kohler A."/>
            <person name="Sanchez-Garcia M."/>
            <person name="Morin E."/>
            <person name="Andreopoulos B."/>
            <person name="Barry K.W."/>
            <person name="Bonito G."/>
            <person name="Buee M."/>
            <person name="Carver A."/>
            <person name="Chen C."/>
            <person name="Cichocki N."/>
            <person name="Clum A."/>
            <person name="Culley D."/>
            <person name="Crous P.W."/>
            <person name="Fauchery L."/>
            <person name="Girlanda M."/>
            <person name="Hayes R.D."/>
            <person name="Keri Z."/>
            <person name="LaButti K."/>
            <person name="Lipzen A."/>
            <person name="Lombard V."/>
            <person name="Magnuson J."/>
            <person name="Maillard F."/>
            <person name="Murat C."/>
            <person name="Nolan M."/>
            <person name="Ohm R.A."/>
            <person name="Pangilinan J."/>
            <person name="Pereira M.F."/>
            <person name="Perotto S."/>
            <person name="Peter M."/>
            <person name="Pfister S."/>
            <person name="Riley R."/>
            <person name="Sitrit Y."/>
            <person name="Stielow J.B."/>
            <person name="Szollosi G."/>
            <person name="Zifcakova L."/>
            <person name="Stursova M."/>
            <person name="Spatafora J.W."/>
            <person name="Tedersoo L."/>
            <person name="Vaario L.M."/>
            <person name="Yamada A."/>
            <person name="Yan M."/>
            <person name="Wang P."/>
            <person name="Xu J."/>
            <person name="Bruns T."/>
            <person name="Baldrian P."/>
            <person name="Vilgalys R."/>
            <person name="Dunand C."/>
            <person name="Henrissat B."/>
            <person name="Grigoriev I.V."/>
            <person name="Hibbett D."/>
            <person name="Nagy L.G."/>
            <person name="Martin F.M."/>
        </authorList>
    </citation>
    <scope>NUCLEOTIDE SEQUENCE</scope>
    <source>
        <strain evidence="2">UP504</strain>
    </source>
</reference>
<keyword evidence="3" id="KW-1185">Reference proteome</keyword>
<keyword evidence="1" id="KW-0175">Coiled coil</keyword>
<evidence type="ECO:0000313" key="3">
    <source>
        <dbReference type="Proteomes" id="UP000886523"/>
    </source>
</evidence>
<evidence type="ECO:0000313" key="2">
    <source>
        <dbReference type="EMBL" id="KAF9519301.1"/>
    </source>
</evidence>
<protein>
    <submittedName>
        <fullName evidence="2">Uncharacterized protein</fullName>
    </submittedName>
</protein>
<gene>
    <name evidence="2" type="ORF">BS47DRAFT_21712</name>
</gene>
<sequence length="123" mass="13396">MMCGIANAGDDRQQIWKTTVPSRRADGFTPTQPLCLLLLSHHDQSKNGEVSSSTFSVEATFQQIMTAVHKSNTETAELRQEYQQLKIANAALEHQVREQVQGGAAALPSHGLPLFAPTPLPAM</sequence>